<dbReference type="GO" id="GO:0008654">
    <property type="term" value="P:phospholipid biosynthetic process"/>
    <property type="evidence" value="ECO:0007669"/>
    <property type="project" value="UniProtKB-UniRule"/>
</dbReference>
<keyword evidence="9 10" id="KW-1208">Phospholipid metabolism</keyword>
<proteinExistence type="inferred from homology"/>
<dbReference type="EMBL" id="MFSR01000039">
    <property type="protein sequence ID" value="OGI39704.1"/>
    <property type="molecule type" value="Genomic_DNA"/>
</dbReference>
<dbReference type="EC" id="2.3.1.275" evidence="10"/>
<reference evidence="11 12" key="1">
    <citation type="journal article" date="2016" name="Nat. Commun.">
        <title>Thousands of microbial genomes shed light on interconnected biogeochemical processes in an aquifer system.</title>
        <authorList>
            <person name="Anantharaman K."/>
            <person name="Brown C.T."/>
            <person name="Hug L.A."/>
            <person name="Sharon I."/>
            <person name="Castelle C.J."/>
            <person name="Probst A.J."/>
            <person name="Thomas B.C."/>
            <person name="Singh A."/>
            <person name="Wilkins M.J."/>
            <person name="Karaoz U."/>
            <person name="Brodie E.L."/>
            <person name="Williams K.H."/>
            <person name="Hubbard S.S."/>
            <person name="Banfield J.F."/>
        </authorList>
    </citation>
    <scope>NUCLEOTIDE SEQUENCE [LARGE SCALE GENOMIC DNA]</scope>
</reference>
<keyword evidence="2 10" id="KW-0444">Lipid biosynthesis</keyword>
<dbReference type="UniPathway" id="UPA00085"/>
<dbReference type="AlphaFoldDB" id="A0A1F6T3H6"/>
<evidence type="ECO:0000256" key="10">
    <source>
        <dbReference type="HAMAP-Rule" id="MF_01043"/>
    </source>
</evidence>
<evidence type="ECO:0000256" key="2">
    <source>
        <dbReference type="ARBA" id="ARBA00022516"/>
    </source>
</evidence>
<evidence type="ECO:0000256" key="5">
    <source>
        <dbReference type="ARBA" id="ARBA00022989"/>
    </source>
</evidence>
<protein>
    <recommendedName>
        <fullName evidence="10">Glycerol-3-phosphate acyltransferase</fullName>
    </recommendedName>
    <alternativeName>
        <fullName evidence="10">Acyl-PO4 G3P acyltransferase</fullName>
    </alternativeName>
    <alternativeName>
        <fullName evidence="10">Acyl-phosphate--glycerol-3-phosphate acyltransferase</fullName>
    </alternativeName>
    <alternativeName>
        <fullName evidence="10">G3P acyltransferase</fullName>
        <shortName evidence="10">GPAT</shortName>
        <ecNumber evidence="10">2.3.1.275</ecNumber>
    </alternativeName>
    <alternativeName>
        <fullName evidence="10">Lysophosphatidic acid synthase</fullName>
        <shortName evidence="10">LPA synthase</shortName>
    </alternativeName>
</protein>
<dbReference type="Pfam" id="PF02660">
    <property type="entry name" value="G3P_acyltransf"/>
    <property type="match status" value="1"/>
</dbReference>
<feature type="transmembrane region" description="Helical" evidence="10">
    <location>
        <begin position="110"/>
        <end position="130"/>
    </location>
</feature>
<dbReference type="PANTHER" id="PTHR30309:SF0">
    <property type="entry name" value="GLYCEROL-3-PHOSPHATE ACYLTRANSFERASE-RELATED"/>
    <property type="match status" value="1"/>
</dbReference>
<comment type="pathway">
    <text evidence="10">Lipid metabolism; phospholipid metabolism.</text>
</comment>
<evidence type="ECO:0000256" key="4">
    <source>
        <dbReference type="ARBA" id="ARBA00022692"/>
    </source>
</evidence>
<dbReference type="GO" id="GO:0043772">
    <property type="term" value="F:acyl-phosphate glycerol-3-phosphate acyltransferase activity"/>
    <property type="evidence" value="ECO:0007669"/>
    <property type="project" value="UniProtKB-UniRule"/>
</dbReference>
<comment type="catalytic activity">
    <reaction evidence="10">
        <text>an acyl phosphate + sn-glycerol 3-phosphate = a 1-acyl-sn-glycero-3-phosphate + phosphate</text>
        <dbReference type="Rhea" id="RHEA:34075"/>
        <dbReference type="ChEBI" id="CHEBI:43474"/>
        <dbReference type="ChEBI" id="CHEBI:57597"/>
        <dbReference type="ChEBI" id="CHEBI:57970"/>
        <dbReference type="ChEBI" id="CHEBI:59918"/>
        <dbReference type="EC" id="2.3.1.275"/>
    </reaction>
</comment>
<keyword evidence="1 10" id="KW-1003">Cell membrane</keyword>
<feature type="transmembrane region" description="Helical" evidence="10">
    <location>
        <begin position="161"/>
        <end position="179"/>
    </location>
</feature>
<evidence type="ECO:0000256" key="9">
    <source>
        <dbReference type="ARBA" id="ARBA00023264"/>
    </source>
</evidence>
<evidence type="ECO:0000313" key="11">
    <source>
        <dbReference type="EMBL" id="OGI39704.1"/>
    </source>
</evidence>
<dbReference type="PANTHER" id="PTHR30309">
    <property type="entry name" value="INNER MEMBRANE PROTEIN YGIH"/>
    <property type="match status" value="1"/>
</dbReference>
<evidence type="ECO:0000256" key="1">
    <source>
        <dbReference type="ARBA" id="ARBA00022475"/>
    </source>
</evidence>
<comment type="subcellular location">
    <subcellularLocation>
        <location evidence="10">Cell membrane</location>
        <topology evidence="10">Multi-pass membrane protein</topology>
    </subcellularLocation>
</comment>
<comment type="function">
    <text evidence="10">Catalyzes the transfer of an acyl group from acyl-phosphate (acyl-PO(4)) to glycerol-3-phosphate (G3P) to form lysophosphatidic acid (LPA). This enzyme utilizes acyl-phosphate as fatty acyl donor, but not acyl-CoA or acyl-ACP.</text>
</comment>
<sequence length="194" mass="20307">MFIYALPALAYLLGSVSTGVVVARVLGLQDPRETGSKNPGATNLLRYGGKLAAVLTLLGDIFKGVVAVLVARAFTDDAAILALTGLAAFIGHLWPVFFGFHGGKGVATALGVWLALNPGVGLLLIGTWLATAAVFRYSSLAALMAAAVAPLYVAWRMPQPAYIVMMAIMSALLVFRHRANIARLLAGTETKIGK</sequence>
<dbReference type="InterPro" id="IPR003811">
    <property type="entry name" value="G3P_acylTferase_PlsY"/>
</dbReference>
<dbReference type="Proteomes" id="UP000179334">
    <property type="component" value="Unassembled WGS sequence"/>
</dbReference>
<dbReference type="SMART" id="SM01207">
    <property type="entry name" value="G3P_acyltransf"/>
    <property type="match status" value="1"/>
</dbReference>
<evidence type="ECO:0000256" key="7">
    <source>
        <dbReference type="ARBA" id="ARBA00023136"/>
    </source>
</evidence>
<comment type="similarity">
    <text evidence="10">Belongs to the PlsY family.</text>
</comment>
<keyword evidence="6 10" id="KW-0443">Lipid metabolism</keyword>
<gene>
    <name evidence="10" type="primary">plsY</name>
    <name evidence="11" type="ORF">A2V91_06055</name>
</gene>
<comment type="caution">
    <text evidence="11">The sequence shown here is derived from an EMBL/GenBank/DDBJ whole genome shotgun (WGS) entry which is preliminary data.</text>
</comment>
<keyword evidence="3 10" id="KW-0808">Transferase</keyword>
<keyword evidence="11" id="KW-0012">Acyltransferase</keyword>
<evidence type="ECO:0000256" key="8">
    <source>
        <dbReference type="ARBA" id="ARBA00023209"/>
    </source>
</evidence>
<organism evidence="11 12">
    <name type="scientific">Candidatus Muproteobacteria bacterium RBG_16_64_10</name>
    <dbReference type="NCBI Taxonomy" id="1817757"/>
    <lineage>
        <taxon>Bacteria</taxon>
        <taxon>Pseudomonadati</taxon>
        <taxon>Pseudomonadota</taxon>
        <taxon>Candidatus Muproteobacteria</taxon>
    </lineage>
</organism>
<evidence type="ECO:0000256" key="6">
    <source>
        <dbReference type="ARBA" id="ARBA00023098"/>
    </source>
</evidence>
<comment type="subunit">
    <text evidence="10">Probably interacts with PlsX.</text>
</comment>
<evidence type="ECO:0000313" key="12">
    <source>
        <dbReference type="Proteomes" id="UP000179334"/>
    </source>
</evidence>
<dbReference type="HAMAP" id="MF_01043">
    <property type="entry name" value="PlsY"/>
    <property type="match status" value="1"/>
</dbReference>
<keyword evidence="8 10" id="KW-0594">Phospholipid biosynthesis</keyword>
<dbReference type="NCBIfam" id="TIGR00023">
    <property type="entry name" value="glycerol-3-phosphate 1-O-acyltransferase PlsY"/>
    <property type="match status" value="1"/>
</dbReference>
<feature type="transmembrane region" description="Helical" evidence="10">
    <location>
        <begin position="47"/>
        <end position="71"/>
    </location>
</feature>
<keyword evidence="4 10" id="KW-0812">Transmembrane</keyword>
<evidence type="ECO:0000256" key="3">
    <source>
        <dbReference type="ARBA" id="ARBA00022679"/>
    </source>
</evidence>
<dbReference type="GO" id="GO:0005886">
    <property type="term" value="C:plasma membrane"/>
    <property type="evidence" value="ECO:0007669"/>
    <property type="project" value="UniProtKB-SubCell"/>
</dbReference>
<feature type="transmembrane region" description="Helical" evidence="10">
    <location>
        <begin position="78"/>
        <end position="98"/>
    </location>
</feature>
<name>A0A1F6T3H6_9PROT</name>
<accession>A0A1F6T3H6</accession>
<keyword evidence="5 10" id="KW-1133">Transmembrane helix</keyword>
<keyword evidence="7 10" id="KW-0472">Membrane</keyword>